<organism evidence="2 3">
    <name type="scientific">Bacteroides thetaiotaomicron dnLKV9</name>
    <dbReference type="NCBI Taxonomy" id="1235785"/>
    <lineage>
        <taxon>Bacteria</taxon>
        <taxon>Pseudomonadati</taxon>
        <taxon>Bacteroidota</taxon>
        <taxon>Bacteroidia</taxon>
        <taxon>Bacteroidales</taxon>
        <taxon>Bacteroidaceae</taxon>
        <taxon>Bacteroides</taxon>
    </lineage>
</organism>
<accession>R9HDK3</accession>
<dbReference type="AlphaFoldDB" id="R9HDK3"/>
<sequence length="387" mass="45017">MIYLIIDTNAWIYMCNAHGLNKTSQNECHHVKMFNNLKRLVDEGRAIILSNPIIIAEWQRNKKHCYEFIEHLKNGKKDIEYKMKKGIFDKDPGEKEKQKNKLIETDRLISINKEHIGNVEELLMDHTIRFPITDLSKIQSADQAIAKKAPFTGKKSNSMADMVILLSGLEFIKSNYGTELFPGLVAYPQSYFVSANKDDFSSKEDETLIHKDIDPFIKCTETQYRTNLGTLINELFSAPVLSELDIQDFDEYIDATENLVACPYCDEDNYGFIDFNNPITIRDMNYQLYDKNQLRFEFETLSIEELNKRAYLKSFEGHCNSCWETYILCPICDEIVHIKYGEDNICTECKSVYRTKVVRDNGLIESVEYTLLKNTKDELKDLEDDEQ</sequence>
<evidence type="ECO:0000313" key="3">
    <source>
        <dbReference type="Proteomes" id="UP000014207"/>
    </source>
</evidence>
<dbReference type="HOGENOM" id="CLU_713022_0_0_10"/>
<protein>
    <recommendedName>
        <fullName evidence="1">DUF4935 domain-containing protein</fullName>
    </recommendedName>
</protein>
<dbReference type="RefSeq" id="WP_016267609.1">
    <property type="nucleotide sequence ID" value="NZ_KE159459.1"/>
</dbReference>
<feature type="domain" description="DUF4935" evidence="1">
    <location>
        <begin position="4"/>
        <end position="200"/>
    </location>
</feature>
<dbReference type="Pfam" id="PF16289">
    <property type="entry name" value="PIN_12"/>
    <property type="match status" value="1"/>
</dbReference>
<evidence type="ECO:0000313" key="2">
    <source>
        <dbReference type="EMBL" id="EOS02092.1"/>
    </source>
</evidence>
<name>R9HDK3_BACT4</name>
<gene>
    <name evidence="2" type="ORF">C799_01208</name>
</gene>
<dbReference type="InterPro" id="IPR032557">
    <property type="entry name" value="DUF4935"/>
</dbReference>
<evidence type="ECO:0000259" key="1">
    <source>
        <dbReference type="Pfam" id="PF16289"/>
    </source>
</evidence>
<reference evidence="2 3" key="1">
    <citation type="submission" date="2013-04" db="EMBL/GenBank/DDBJ databases">
        <title>The Genome Sequence of Bacteroides thetaiotaomicron dnLKV9.</title>
        <authorList>
            <consortium name="The Broad Institute Genomics Platform"/>
            <consortium name="The Broad Institute Genome Sequencing Center for Infectious Disease"/>
            <person name="Earl A."/>
            <person name="Xavier R."/>
            <person name="Kuhn K."/>
            <person name="Stappenbeck T."/>
            <person name="Walker B."/>
            <person name="Young S."/>
            <person name="Zeng Q."/>
            <person name="Gargeya S."/>
            <person name="Fitzgerald M."/>
            <person name="Haas B."/>
            <person name="Abouelleil A."/>
            <person name="Allen A.W."/>
            <person name="Alvarado L."/>
            <person name="Arachchi H.M."/>
            <person name="Berlin A.M."/>
            <person name="Chapman S.B."/>
            <person name="Gainer-Dewar J."/>
            <person name="Goldberg J."/>
            <person name="Griggs A."/>
            <person name="Gujja S."/>
            <person name="Hansen M."/>
            <person name="Howarth C."/>
            <person name="Imamovic A."/>
            <person name="Ireland A."/>
            <person name="Larimer J."/>
            <person name="McCowan C."/>
            <person name="Murphy C."/>
            <person name="Pearson M."/>
            <person name="Poon T.W."/>
            <person name="Priest M."/>
            <person name="Roberts A."/>
            <person name="Saif S."/>
            <person name="Shea T."/>
            <person name="Sisk P."/>
            <person name="Sykes S."/>
            <person name="Wortman J."/>
            <person name="Nusbaum C."/>
            <person name="Birren B."/>
        </authorList>
    </citation>
    <scope>NUCLEOTIDE SEQUENCE [LARGE SCALE GENOMIC DNA]</scope>
    <source>
        <strain evidence="3">dnLKV9</strain>
    </source>
</reference>
<dbReference type="Proteomes" id="UP000014207">
    <property type="component" value="Unassembled WGS sequence"/>
</dbReference>
<dbReference type="PATRIC" id="fig|1235785.3.peg.1205"/>
<comment type="caution">
    <text evidence="2">The sequence shown here is derived from an EMBL/GenBank/DDBJ whole genome shotgun (WGS) entry which is preliminary data.</text>
</comment>
<dbReference type="EMBL" id="ASSM01000006">
    <property type="protein sequence ID" value="EOS02092.1"/>
    <property type="molecule type" value="Genomic_DNA"/>
</dbReference>
<proteinExistence type="predicted"/>